<keyword evidence="7" id="KW-1185">Reference proteome</keyword>
<dbReference type="EMBL" id="CM017328">
    <property type="protein sequence ID" value="KAE8123998.1"/>
    <property type="molecule type" value="Genomic_DNA"/>
</dbReference>
<dbReference type="GO" id="GO:0009451">
    <property type="term" value="P:RNA modification"/>
    <property type="evidence" value="ECO:0007669"/>
    <property type="project" value="InterPro"/>
</dbReference>
<evidence type="ECO:0000259" key="5">
    <source>
        <dbReference type="Pfam" id="PF14432"/>
    </source>
</evidence>
<gene>
    <name evidence="6" type="ORF">FH972_018910</name>
</gene>
<dbReference type="GO" id="GO:0003723">
    <property type="term" value="F:RNA binding"/>
    <property type="evidence" value="ECO:0007669"/>
    <property type="project" value="InterPro"/>
</dbReference>
<dbReference type="Pfam" id="PF01535">
    <property type="entry name" value="PPR"/>
    <property type="match status" value="6"/>
</dbReference>
<organism evidence="6 7">
    <name type="scientific">Carpinus fangiana</name>
    <dbReference type="NCBI Taxonomy" id="176857"/>
    <lineage>
        <taxon>Eukaryota</taxon>
        <taxon>Viridiplantae</taxon>
        <taxon>Streptophyta</taxon>
        <taxon>Embryophyta</taxon>
        <taxon>Tracheophyta</taxon>
        <taxon>Spermatophyta</taxon>
        <taxon>Magnoliopsida</taxon>
        <taxon>eudicotyledons</taxon>
        <taxon>Gunneridae</taxon>
        <taxon>Pentapetalae</taxon>
        <taxon>rosids</taxon>
        <taxon>fabids</taxon>
        <taxon>Fagales</taxon>
        <taxon>Betulaceae</taxon>
        <taxon>Carpinus</taxon>
    </lineage>
</organism>
<dbReference type="OrthoDB" id="2122657at2759"/>
<dbReference type="FunFam" id="1.25.40.10:FF:000934">
    <property type="entry name" value="Pentatricopeptide repeat-containing protein"/>
    <property type="match status" value="1"/>
</dbReference>
<evidence type="ECO:0000313" key="7">
    <source>
        <dbReference type="Proteomes" id="UP000327013"/>
    </source>
</evidence>
<name>A0A5N6RNN7_9ROSI</name>
<dbReference type="InterPro" id="IPR001093">
    <property type="entry name" value="IMP_DH_GMPRt"/>
</dbReference>
<dbReference type="InterPro" id="IPR013785">
    <property type="entry name" value="Aldolase_TIM"/>
</dbReference>
<proteinExistence type="inferred from homology"/>
<reference evidence="6 7" key="1">
    <citation type="submission" date="2019-06" db="EMBL/GenBank/DDBJ databases">
        <title>A chromosomal-level reference genome of Carpinus fangiana (Coryloideae, Betulaceae).</title>
        <authorList>
            <person name="Yang X."/>
            <person name="Wang Z."/>
            <person name="Zhang L."/>
            <person name="Hao G."/>
            <person name="Liu J."/>
            <person name="Yang Y."/>
        </authorList>
    </citation>
    <scope>NUCLEOTIDE SEQUENCE [LARGE SCALE GENOMIC DNA]</scope>
    <source>
        <strain evidence="6">Cfa_2016G</strain>
        <tissue evidence="6">Leaf</tissue>
    </source>
</reference>
<dbReference type="AlphaFoldDB" id="A0A5N6RNN7"/>
<dbReference type="Gene3D" id="1.25.40.10">
    <property type="entry name" value="Tetratricopeptide repeat domain"/>
    <property type="match status" value="5"/>
</dbReference>
<dbReference type="Pfam" id="PF20431">
    <property type="entry name" value="E_motif"/>
    <property type="match status" value="1"/>
</dbReference>
<evidence type="ECO:0000313" key="6">
    <source>
        <dbReference type="EMBL" id="KAE8123998.1"/>
    </source>
</evidence>
<dbReference type="InterPro" id="IPR046960">
    <property type="entry name" value="PPR_At4g14850-like_plant"/>
</dbReference>
<dbReference type="PANTHER" id="PTHR47926">
    <property type="entry name" value="PENTATRICOPEPTIDE REPEAT-CONTAINING PROTEIN"/>
    <property type="match status" value="1"/>
</dbReference>
<evidence type="ECO:0008006" key="8">
    <source>
        <dbReference type="Google" id="ProtNLM"/>
    </source>
</evidence>
<dbReference type="SMART" id="SM01240">
    <property type="entry name" value="IMPDH"/>
    <property type="match status" value="1"/>
</dbReference>
<feature type="domain" description="DYW" evidence="5">
    <location>
        <begin position="625"/>
        <end position="717"/>
    </location>
</feature>
<dbReference type="Pfam" id="PF00478">
    <property type="entry name" value="IMPDH"/>
    <property type="match status" value="1"/>
</dbReference>
<keyword evidence="2" id="KW-0677">Repeat</keyword>
<evidence type="ECO:0000256" key="1">
    <source>
        <dbReference type="ARBA" id="ARBA00006643"/>
    </source>
</evidence>
<dbReference type="GO" id="GO:0003824">
    <property type="term" value="F:catalytic activity"/>
    <property type="evidence" value="ECO:0007669"/>
    <property type="project" value="InterPro"/>
</dbReference>
<dbReference type="SUPFAM" id="SSF51412">
    <property type="entry name" value="Inosine monophosphate dehydrogenase (IMPDH)"/>
    <property type="match status" value="1"/>
</dbReference>
<evidence type="ECO:0000256" key="2">
    <source>
        <dbReference type="ARBA" id="ARBA00022737"/>
    </source>
</evidence>
<feature type="domain" description="IMP dehydrogenase/GMP reductase" evidence="4">
    <location>
        <begin position="18"/>
        <end position="70"/>
    </location>
</feature>
<feature type="repeat" description="PPR" evidence="3">
    <location>
        <begin position="307"/>
        <end position="341"/>
    </location>
</feature>
<dbReference type="GO" id="GO:0008270">
    <property type="term" value="F:zinc ion binding"/>
    <property type="evidence" value="ECO:0007669"/>
    <property type="project" value="InterPro"/>
</dbReference>
<dbReference type="InterPro" id="IPR002885">
    <property type="entry name" value="PPR_rpt"/>
</dbReference>
<dbReference type="NCBIfam" id="TIGR00756">
    <property type="entry name" value="PPR"/>
    <property type="match status" value="4"/>
</dbReference>
<sequence length="717" mass="80037">MEEDGFAATKLFNCGYSYTYDDVIFLPHYIDFSTDDVSFSMRRVPLLSSLMDTVTEGAMAAAMASLGGFEANMNSTEQLCLALIHKCKALKTVKQIQAFTCKTGLDTDRLVAGKLIFHCVVSISDALDYGRRVFSHFPDPDVFMYNTIIRGLAESDAPQSAIAAFTEMRRGSMVIAPPDSFSFAFVLKGAANYGSLRAGVQLHCQAIRHGLDTHIFVGTTLVSAYAECGCVGSAKKVFEEMREPNVVAWNAVVTACVRCGDVKGAVGMFDRMPIRNATSWNVMLAGYTKAGELELAKKVFLEMPVKDDVSWSTMISGFAHNGCFYEALGFFRELRRVGMRPNEVSLTVVLSMCALAGAIEFGKVLHGFLEKSGFLWIISVNNALIHTYSTCGNVDMARLIFEGMPKSKSIVSWTTMIAGLAMHGRGEEAIQLLHDMKASGIRPDRVTFISILYACSHAGLIEEGRTYFSKMVDIYGIEPAIEHYGCMVDLYGRAGKLQEAYDFVCQMPISPTAIIWRTLLGACSIHGYVELAEQVKERLSELEPNDSGDHVLLSNIYAIAGKWKDVAAVRRSMTDQRIKKTPGWSMIEVDKMMYTFVAGEKHDKITQEAYEKLREIMLKLRVEGGYVPEVGSVLHDIEEEEKEDSVSRHSEKLAVAFGMERLREGKIIRIVKNLRVCRDCHTVMKLISRVYRLEIVVRDRSRFHTFRDGSCSCRDYW</sequence>
<dbReference type="InterPro" id="IPR011990">
    <property type="entry name" value="TPR-like_helical_dom_sf"/>
</dbReference>
<dbReference type="InterPro" id="IPR032867">
    <property type="entry name" value="DYW_dom"/>
</dbReference>
<dbReference type="Gene3D" id="3.20.20.70">
    <property type="entry name" value="Aldolase class I"/>
    <property type="match status" value="1"/>
</dbReference>
<feature type="repeat" description="PPR" evidence="3">
    <location>
        <begin position="409"/>
        <end position="443"/>
    </location>
</feature>
<protein>
    <recommendedName>
        <fullName evidence="8">DYW domain-containing protein</fullName>
    </recommendedName>
</protein>
<dbReference type="Pfam" id="PF13041">
    <property type="entry name" value="PPR_2"/>
    <property type="match status" value="2"/>
</dbReference>
<dbReference type="Proteomes" id="UP000327013">
    <property type="component" value="Chromosome 8"/>
</dbReference>
<dbReference type="FunFam" id="1.25.40.10:FF:000366">
    <property type="entry name" value="Pentatricopeptide (PPR) repeat-containing protein"/>
    <property type="match status" value="1"/>
</dbReference>
<evidence type="ECO:0000259" key="4">
    <source>
        <dbReference type="Pfam" id="PF00478"/>
    </source>
</evidence>
<dbReference type="FunFam" id="1.25.40.10:FF:002100">
    <property type="entry name" value="Pentatricopeptide repeat-containing protein"/>
    <property type="match status" value="1"/>
</dbReference>
<feature type="repeat" description="PPR" evidence="3">
    <location>
        <begin position="141"/>
        <end position="175"/>
    </location>
</feature>
<comment type="similarity">
    <text evidence="1">Belongs to the PPR family. PCMP-H subfamily.</text>
</comment>
<dbReference type="PROSITE" id="PS51375">
    <property type="entry name" value="PPR"/>
    <property type="match status" value="4"/>
</dbReference>
<dbReference type="PANTHER" id="PTHR47926:SF411">
    <property type="entry name" value="PENTATRICOPEPTIDE REPEAT-CONTAINING PROTEIN"/>
    <property type="match status" value="1"/>
</dbReference>
<accession>A0A5N6RNN7</accession>
<evidence type="ECO:0000256" key="3">
    <source>
        <dbReference type="PROSITE-ProRule" id="PRU00708"/>
    </source>
</evidence>
<dbReference type="Pfam" id="PF14432">
    <property type="entry name" value="DYW_deaminase"/>
    <property type="match status" value="1"/>
</dbReference>
<feature type="repeat" description="PPR" evidence="3">
    <location>
        <begin position="245"/>
        <end position="279"/>
    </location>
</feature>
<dbReference type="InterPro" id="IPR046848">
    <property type="entry name" value="E_motif"/>
</dbReference>